<evidence type="ECO:0000256" key="5">
    <source>
        <dbReference type="SAM" id="MobiDB-lite"/>
    </source>
</evidence>
<evidence type="ECO:0000313" key="8">
    <source>
        <dbReference type="EMBL" id="VDK60642.1"/>
    </source>
</evidence>
<dbReference type="Gene3D" id="1.20.1070.10">
    <property type="entry name" value="Rhodopsin 7-helix transmembrane proteins"/>
    <property type="match status" value="1"/>
</dbReference>
<feature type="region of interest" description="Disordered" evidence="5">
    <location>
        <begin position="40"/>
        <end position="64"/>
    </location>
</feature>
<keyword evidence="2 6" id="KW-0812">Transmembrane</keyword>
<feature type="domain" description="G-protein coupled receptors family 1 profile" evidence="7">
    <location>
        <begin position="65"/>
        <end position="357"/>
    </location>
</feature>
<feature type="transmembrane region" description="Helical" evidence="6">
    <location>
        <begin position="337"/>
        <end position="360"/>
    </location>
</feature>
<dbReference type="PROSITE" id="PS50262">
    <property type="entry name" value="G_PROTEIN_RECEP_F1_2"/>
    <property type="match status" value="1"/>
</dbReference>
<evidence type="ECO:0000313" key="10">
    <source>
        <dbReference type="WBParaSite" id="ASIM_0001813301-mRNA-1"/>
    </source>
</evidence>
<keyword evidence="3 6" id="KW-1133">Transmembrane helix</keyword>
<dbReference type="PANTHER" id="PTHR46641">
    <property type="entry name" value="FMRFAMIDE RECEPTOR-RELATED"/>
    <property type="match status" value="1"/>
</dbReference>
<sequence>MTSILNGPITATVVFTGVLLNSLTIYVLLKMPHRRRELRQREIDNAPSASPATTKPTVRSPKRLKSSLTLLRRSKSTTSSSNSYPVIYTYFIWLTSTDSALLVSALFMYSLPSLIDESFTNYYVRFFPFCYVLSNATLTASVWLMFVMMYDRYRALCRPLHQRLSQRHLQKPTRRIHWICMCILFMGLIYSLPRLFELDVITEVVNDEVHRNASSHYLSAHTEQLRVVQTALVKSYLYMVGYRIVGAILFYSLLPYVILSAISARVSYAVHQAALRRKAICKSSIDVSLERRSCESERILLATMAKFLISRLLPTALDITEHIIGHESFLISPTITIVVDVCDLIVVLASAVNFFIYCALSRTFRRSLGLLHCYVRVHSHITDLSFAYSTNNVFINEVLNTSFSGN</sequence>
<dbReference type="CDD" id="cd14978">
    <property type="entry name" value="7tmA_FMRFamide_R-like"/>
    <property type="match status" value="1"/>
</dbReference>
<evidence type="ECO:0000259" key="7">
    <source>
        <dbReference type="PROSITE" id="PS50262"/>
    </source>
</evidence>
<keyword evidence="9" id="KW-1185">Reference proteome</keyword>
<reference evidence="8 9" key="2">
    <citation type="submission" date="2018-11" db="EMBL/GenBank/DDBJ databases">
        <authorList>
            <consortium name="Pathogen Informatics"/>
        </authorList>
    </citation>
    <scope>NUCLEOTIDE SEQUENCE [LARGE SCALE GENOMIC DNA]</scope>
</reference>
<organism evidence="10">
    <name type="scientific">Anisakis simplex</name>
    <name type="common">Herring worm</name>
    <dbReference type="NCBI Taxonomy" id="6269"/>
    <lineage>
        <taxon>Eukaryota</taxon>
        <taxon>Metazoa</taxon>
        <taxon>Ecdysozoa</taxon>
        <taxon>Nematoda</taxon>
        <taxon>Chromadorea</taxon>
        <taxon>Rhabditida</taxon>
        <taxon>Spirurina</taxon>
        <taxon>Ascaridomorpha</taxon>
        <taxon>Ascaridoidea</taxon>
        <taxon>Anisakidae</taxon>
        <taxon>Anisakis</taxon>
        <taxon>Anisakis simplex complex</taxon>
    </lineage>
</organism>
<evidence type="ECO:0000256" key="6">
    <source>
        <dbReference type="SAM" id="Phobius"/>
    </source>
</evidence>
<gene>
    <name evidence="8" type="ORF">ASIM_LOCUS17535</name>
</gene>
<dbReference type="GO" id="GO:0016020">
    <property type="term" value="C:membrane"/>
    <property type="evidence" value="ECO:0007669"/>
    <property type="project" value="UniProtKB-SubCell"/>
</dbReference>
<reference evidence="10" key="1">
    <citation type="submission" date="2017-02" db="UniProtKB">
        <authorList>
            <consortium name="WormBaseParasite"/>
        </authorList>
    </citation>
    <scope>IDENTIFICATION</scope>
</reference>
<keyword evidence="4 6" id="KW-0472">Membrane</keyword>
<feature type="transmembrane region" description="Helical" evidence="6">
    <location>
        <begin position="87"/>
        <end position="110"/>
    </location>
</feature>
<comment type="subcellular location">
    <subcellularLocation>
        <location evidence="1">Membrane</location>
    </subcellularLocation>
</comment>
<feature type="transmembrane region" description="Helical" evidence="6">
    <location>
        <begin position="244"/>
        <end position="268"/>
    </location>
</feature>
<dbReference type="WBParaSite" id="ASIM_0001813301-mRNA-1">
    <property type="protein sequence ID" value="ASIM_0001813301-mRNA-1"/>
    <property type="gene ID" value="ASIM_0001813301"/>
</dbReference>
<protein>
    <submittedName>
        <fullName evidence="10">G_PROTEIN_RECEP_F1_2 domain-containing protein</fullName>
    </submittedName>
</protein>
<proteinExistence type="predicted"/>
<evidence type="ECO:0000256" key="1">
    <source>
        <dbReference type="ARBA" id="ARBA00004370"/>
    </source>
</evidence>
<feature type="compositionally biased region" description="Polar residues" evidence="5">
    <location>
        <begin position="47"/>
        <end position="57"/>
    </location>
</feature>
<dbReference type="PRINTS" id="PR00237">
    <property type="entry name" value="GPCRRHODOPSN"/>
</dbReference>
<feature type="transmembrane region" description="Helical" evidence="6">
    <location>
        <begin position="6"/>
        <end position="29"/>
    </location>
</feature>
<dbReference type="Proteomes" id="UP000267096">
    <property type="component" value="Unassembled WGS sequence"/>
</dbReference>
<dbReference type="AlphaFoldDB" id="A0A0M3KAY7"/>
<dbReference type="GO" id="GO:0004930">
    <property type="term" value="F:G protein-coupled receptor activity"/>
    <property type="evidence" value="ECO:0007669"/>
    <property type="project" value="InterPro"/>
</dbReference>
<name>A0A0M3KAY7_ANISI</name>
<accession>A0A0M3KAY7</accession>
<dbReference type="InterPro" id="IPR000276">
    <property type="entry name" value="GPCR_Rhodpsn"/>
</dbReference>
<dbReference type="EMBL" id="UYRR01034242">
    <property type="protein sequence ID" value="VDK60642.1"/>
    <property type="molecule type" value="Genomic_DNA"/>
</dbReference>
<dbReference type="OrthoDB" id="10011262at2759"/>
<feature type="transmembrane region" description="Helical" evidence="6">
    <location>
        <begin position="176"/>
        <end position="196"/>
    </location>
</feature>
<evidence type="ECO:0000256" key="4">
    <source>
        <dbReference type="ARBA" id="ARBA00023136"/>
    </source>
</evidence>
<evidence type="ECO:0000256" key="2">
    <source>
        <dbReference type="ARBA" id="ARBA00022692"/>
    </source>
</evidence>
<evidence type="ECO:0000313" key="9">
    <source>
        <dbReference type="Proteomes" id="UP000267096"/>
    </source>
</evidence>
<feature type="transmembrane region" description="Helical" evidence="6">
    <location>
        <begin position="122"/>
        <end position="146"/>
    </location>
</feature>
<dbReference type="InterPro" id="IPR052954">
    <property type="entry name" value="GPCR-Ligand_Int"/>
</dbReference>
<evidence type="ECO:0000256" key="3">
    <source>
        <dbReference type="ARBA" id="ARBA00022989"/>
    </source>
</evidence>
<dbReference type="PANTHER" id="PTHR46641:SF14">
    <property type="entry name" value="G-PROTEIN COUPLED RECEPTORS FAMILY 1 PROFILE DOMAIN-CONTAINING PROTEIN"/>
    <property type="match status" value="1"/>
</dbReference>
<dbReference type="InterPro" id="IPR017452">
    <property type="entry name" value="GPCR_Rhodpsn_7TM"/>
</dbReference>
<dbReference type="SUPFAM" id="SSF81321">
    <property type="entry name" value="Family A G protein-coupled receptor-like"/>
    <property type="match status" value="1"/>
</dbReference>